<evidence type="ECO:0000259" key="2">
    <source>
        <dbReference type="PROSITE" id="PS50191"/>
    </source>
</evidence>
<dbReference type="PROSITE" id="PS50191">
    <property type="entry name" value="CRAL_TRIO"/>
    <property type="match status" value="1"/>
</dbReference>
<dbReference type="Gene3D" id="3.40.525.10">
    <property type="entry name" value="CRAL-TRIO lipid binding domain"/>
    <property type="match status" value="1"/>
</dbReference>
<dbReference type="Proteomes" id="UP000188320">
    <property type="component" value="Unassembled WGS sequence"/>
</dbReference>
<evidence type="ECO:0000313" key="3">
    <source>
        <dbReference type="EMBL" id="OMH84637.1"/>
    </source>
</evidence>
<protein>
    <submittedName>
        <fullName evidence="3">Phosphatidylinositol/phosphatidylcholine transfer protein SFH11</fullName>
    </submittedName>
</protein>
<dbReference type="SUPFAM" id="SSF52087">
    <property type="entry name" value="CRAL/TRIO domain"/>
    <property type="match status" value="1"/>
</dbReference>
<dbReference type="InterPro" id="IPR051026">
    <property type="entry name" value="PI/PC_transfer"/>
</dbReference>
<feature type="domain" description="CRAL-TRIO" evidence="2">
    <location>
        <begin position="167"/>
        <end position="342"/>
    </location>
</feature>
<dbReference type="AlphaFoldDB" id="A0A1R1PUM1"/>
<dbReference type="PANTHER" id="PTHR45657">
    <property type="entry name" value="CRAL-TRIO DOMAIN-CONTAINING PROTEIN YKL091C-RELATED"/>
    <property type="match status" value="1"/>
</dbReference>
<gene>
    <name evidence="3" type="ORF">AX774_g1822</name>
</gene>
<evidence type="ECO:0000313" key="4">
    <source>
        <dbReference type="Proteomes" id="UP000188320"/>
    </source>
</evidence>
<dbReference type="InterPro" id="IPR001251">
    <property type="entry name" value="CRAL-TRIO_dom"/>
</dbReference>
<feature type="compositionally biased region" description="Basic and acidic residues" evidence="1">
    <location>
        <begin position="387"/>
        <end position="400"/>
    </location>
</feature>
<organism evidence="3 4">
    <name type="scientific">Zancudomyces culisetae</name>
    <name type="common">Gut fungus</name>
    <name type="synonym">Smittium culisetae</name>
    <dbReference type="NCBI Taxonomy" id="1213189"/>
    <lineage>
        <taxon>Eukaryota</taxon>
        <taxon>Fungi</taxon>
        <taxon>Fungi incertae sedis</taxon>
        <taxon>Zoopagomycota</taxon>
        <taxon>Kickxellomycotina</taxon>
        <taxon>Harpellomycetes</taxon>
        <taxon>Harpellales</taxon>
        <taxon>Legeriomycetaceae</taxon>
        <taxon>Zancudomyces</taxon>
    </lineage>
</organism>
<evidence type="ECO:0000256" key="1">
    <source>
        <dbReference type="SAM" id="MobiDB-lite"/>
    </source>
</evidence>
<feature type="compositionally biased region" description="Polar residues" evidence="1">
    <location>
        <begin position="401"/>
        <end position="410"/>
    </location>
</feature>
<name>A0A1R1PUM1_ZANCU</name>
<dbReference type="InterPro" id="IPR036865">
    <property type="entry name" value="CRAL-TRIO_dom_sf"/>
</dbReference>
<reference evidence="4" key="1">
    <citation type="submission" date="2017-01" db="EMBL/GenBank/DDBJ databases">
        <authorList>
            <person name="Wang Y."/>
            <person name="White M."/>
            <person name="Kvist S."/>
            <person name="Moncalvo J.-M."/>
        </authorList>
    </citation>
    <scope>NUCLEOTIDE SEQUENCE [LARGE SCALE GENOMIC DNA]</scope>
    <source>
        <strain evidence="4">COL-18-3</strain>
    </source>
</reference>
<dbReference type="OrthoDB" id="1434354at2759"/>
<proteinExistence type="predicted"/>
<feature type="region of interest" description="Disordered" evidence="1">
    <location>
        <begin position="386"/>
        <end position="425"/>
    </location>
</feature>
<sequence>MRDNREEITADNMEKMKTEIFTENKAENVDEATKISAEITNNNQNNKDSTAKKSFVNIGKEETGKKETIDTVKGSQKIDMDAMTESQKAQVIRDVREALPQDINEKCSDMNKAKDMIINWQKWRVEQKINDLPVPRPDNDYSIPYPIRGYVDFADANLTPGKDIKDTQMIMNNLYGGGCYHKRDKLGHPLYIDRMGLYELKKITSQCTLPELTRIHNLFQEFATQSLTSDCSKATGKQIYKQTVIFDLSGMGFSMLYWPALNMIKDTVEGDQYYFPESMHKTYIVNAPSVFVAIWNIVKTWMDPRTLEKIYIGGKNFKEVLLNDIDADCLPSFLGGTCNCAHMPGGCVPCPPKGNYLNLPRADFTNLEHRTSLGYKENHSFTTTFKPELETPVEKPKVDTNKTGSSQSWFGLSKKSKEKSSNENGSDDAKYIIVRFFTDGGRGLVFEALWTPLGSSSSESAILIYPEMLFETQRGPIALEIMIPKEHPLGEMTLNFRVPRFDEGSARYPNEDEYQKPITLVYGVDLEEDLRKKYNLPPVNRAL</sequence>
<accession>A0A1R1PUM1</accession>
<dbReference type="EMBL" id="LSSK01000168">
    <property type="protein sequence ID" value="OMH84637.1"/>
    <property type="molecule type" value="Genomic_DNA"/>
</dbReference>
<dbReference type="SMART" id="SM00516">
    <property type="entry name" value="SEC14"/>
    <property type="match status" value="1"/>
</dbReference>
<dbReference type="Pfam" id="PF00650">
    <property type="entry name" value="CRAL_TRIO"/>
    <property type="match status" value="1"/>
</dbReference>
<dbReference type="CDD" id="cd00170">
    <property type="entry name" value="SEC14"/>
    <property type="match status" value="1"/>
</dbReference>
<keyword evidence="4" id="KW-1185">Reference proteome</keyword>
<dbReference type="PANTHER" id="PTHR45657:SF1">
    <property type="entry name" value="CRAL-TRIO DOMAIN-CONTAINING PROTEIN YKL091C-RELATED"/>
    <property type="match status" value="1"/>
</dbReference>
<comment type="caution">
    <text evidence="3">The sequence shown here is derived from an EMBL/GenBank/DDBJ whole genome shotgun (WGS) entry which is preliminary data.</text>
</comment>